<evidence type="ECO:0000313" key="22">
    <source>
        <dbReference type="EMBL" id="ODQ83072.1"/>
    </source>
</evidence>
<evidence type="ECO:0000256" key="6">
    <source>
        <dbReference type="ARBA" id="ARBA00022475"/>
    </source>
</evidence>
<dbReference type="FunFam" id="3.40.50.12780:FF:000019">
    <property type="entry name" value="Long-chain fatty acid transporter"/>
    <property type="match status" value="1"/>
</dbReference>
<comment type="catalytic activity">
    <reaction evidence="16">
        <text>a very long-chain fatty acid + ATP + CoA = a very long-chain fatty acyl-CoA + AMP + diphosphate</text>
        <dbReference type="Rhea" id="RHEA:54536"/>
        <dbReference type="ChEBI" id="CHEBI:30616"/>
        <dbReference type="ChEBI" id="CHEBI:33019"/>
        <dbReference type="ChEBI" id="CHEBI:57287"/>
        <dbReference type="ChEBI" id="CHEBI:58950"/>
        <dbReference type="ChEBI" id="CHEBI:138261"/>
        <dbReference type="ChEBI" id="CHEBI:456215"/>
    </reaction>
</comment>
<evidence type="ECO:0000256" key="12">
    <source>
        <dbReference type="ARBA" id="ARBA00022989"/>
    </source>
</evidence>
<keyword evidence="12 20" id="KW-1133">Transmembrane helix</keyword>
<dbReference type="PROSITE" id="PS00455">
    <property type="entry name" value="AMP_BINDING"/>
    <property type="match status" value="1"/>
</dbReference>
<dbReference type="InterPro" id="IPR000873">
    <property type="entry name" value="AMP-dep_synth/lig_dom"/>
</dbReference>
<evidence type="ECO:0000256" key="15">
    <source>
        <dbReference type="ARBA" id="ARBA00023140"/>
    </source>
</evidence>
<dbReference type="PANTHER" id="PTHR43107:SF15">
    <property type="entry name" value="FATTY ACID TRANSPORT PROTEIN 3, ISOFORM A"/>
    <property type="match status" value="1"/>
</dbReference>
<dbReference type="GO" id="GO:0005811">
    <property type="term" value="C:lipid droplet"/>
    <property type="evidence" value="ECO:0007669"/>
    <property type="project" value="UniProtKB-SubCell"/>
</dbReference>
<evidence type="ECO:0000256" key="19">
    <source>
        <dbReference type="ARBA" id="ARBA00078285"/>
    </source>
</evidence>
<keyword evidence="23" id="KW-1185">Reference proteome</keyword>
<evidence type="ECO:0000256" key="4">
    <source>
        <dbReference type="ARBA" id="ARBA00006432"/>
    </source>
</evidence>
<dbReference type="STRING" id="984486.A0A1E3R142"/>
<keyword evidence="14 20" id="KW-0472">Membrane</keyword>
<evidence type="ECO:0000313" key="23">
    <source>
        <dbReference type="Proteomes" id="UP000094336"/>
    </source>
</evidence>
<dbReference type="GO" id="GO:0004467">
    <property type="term" value="F:long-chain fatty acid-CoA ligase activity"/>
    <property type="evidence" value="ECO:0007669"/>
    <property type="project" value="TreeGrafter"/>
</dbReference>
<evidence type="ECO:0000256" key="1">
    <source>
        <dbReference type="ARBA" id="ARBA00004502"/>
    </source>
</evidence>
<keyword evidence="7" id="KW-0436">Ligase</keyword>
<organism evidence="22 23">
    <name type="scientific">Babjeviella inositovora NRRL Y-12698</name>
    <dbReference type="NCBI Taxonomy" id="984486"/>
    <lineage>
        <taxon>Eukaryota</taxon>
        <taxon>Fungi</taxon>
        <taxon>Dikarya</taxon>
        <taxon>Ascomycota</taxon>
        <taxon>Saccharomycotina</taxon>
        <taxon>Pichiomycetes</taxon>
        <taxon>Serinales incertae sedis</taxon>
        <taxon>Babjeviella</taxon>
    </lineage>
</organism>
<dbReference type="Pfam" id="PF00501">
    <property type="entry name" value="AMP-binding"/>
    <property type="match status" value="1"/>
</dbReference>
<keyword evidence="11" id="KW-0067">ATP-binding</keyword>
<dbReference type="InterPro" id="IPR042099">
    <property type="entry name" value="ANL_N_sf"/>
</dbReference>
<feature type="domain" description="AMP-dependent synthetase/ligase" evidence="21">
    <location>
        <begin position="73"/>
        <end position="436"/>
    </location>
</feature>
<evidence type="ECO:0000259" key="21">
    <source>
        <dbReference type="Pfam" id="PF00501"/>
    </source>
</evidence>
<evidence type="ECO:0000256" key="11">
    <source>
        <dbReference type="ARBA" id="ARBA00022840"/>
    </source>
</evidence>
<dbReference type="GO" id="GO:0005778">
    <property type="term" value="C:peroxisomal membrane"/>
    <property type="evidence" value="ECO:0007669"/>
    <property type="project" value="UniProtKB-SubCell"/>
</dbReference>
<evidence type="ECO:0000256" key="3">
    <source>
        <dbReference type="ARBA" id="ARBA00004651"/>
    </source>
</evidence>
<dbReference type="SUPFAM" id="SSF56801">
    <property type="entry name" value="Acetyl-CoA synthetase-like"/>
    <property type="match status" value="1"/>
</dbReference>
<comment type="subcellular location">
    <subcellularLocation>
        <location evidence="3">Cell membrane</location>
        <topology evidence="3">Multi-pass membrane protein</topology>
    </subcellularLocation>
    <subcellularLocation>
        <location evidence="1">Lipid droplet</location>
    </subcellularLocation>
    <subcellularLocation>
        <location evidence="2">Peroxisome membrane</location>
        <topology evidence="2">Multi-pass membrane protein</topology>
    </subcellularLocation>
</comment>
<sequence>MTFLPYDEATIVALLAASYLDSKFKISHDAKIIGAALRAVFKVAKNKITKQLCTWGQISASCDRHPDRIALKFPRAVVAPKEYLTGSDGKEYLSYDNCFEVELYTYKELQCIVHRLSHVLVQDGVRAGTTVGMFYTNKPFFVFLWFALWNIGAVPAFINYKIKGLQLAHVIKVSQMSHIYVDPDVAQAVRDSEPDIAALARPPPIVYLDETALFLVITSFKAPTYVQPVEERKKITVEDTAVLIYTSGTTSLPKAAIMNWQKMQLSSSVVGPMNAIKSDSTVYICMPLYHSTGAFIGLLPTLSAGGTAALGAAFSKTTFWTQVKLTEATHILYVGEVMRYLTSNSYHPSETLHNVQVAYGNGLRRDIWSAFKKRFHIPVVSEFYGATETPSITINYQEGAEGIGAVRTYGWLVSKIIRFQQRVVRLDNEHEEPVRNPTTGLCYEADVDELGEMLFRLPDQTQAGSAAFAGYIGNKKATQKKILHNVFRKGDAWFRTGDLMKVDVEARLYFVDRMGDTFRWKSENVSTGEVEAISMDYNTVTTGLCINQCVCVGVQVPNHEGRAGFLIAEFANDANPEQLSQFLRDYAGYIVDNLPPYSRPLFLKVGPIQLTHNHKIAKNVFRNQVLPSGADGSEKIYWLDVARRAYVLLDERAWTKMQRGETKL</sequence>
<evidence type="ECO:0000256" key="2">
    <source>
        <dbReference type="ARBA" id="ARBA00004585"/>
    </source>
</evidence>
<accession>A0A1E3R142</accession>
<keyword evidence="15" id="KW-0576">Peroxisome</keyword>
<dbReference type="PANTHER" id="PTHR43107">
    <property type="entry name" value="LONG-CHAIN FATTY ACID TRANSPORT PROTEIN"/>
    <property type="match status" value="1"/>
</dbReference>
<proteinExistence type="inferred from homology"/>
<evidence type="ECO:0000256" key="5">
    <source>
        <dbReference type="ARBA" id="ARBA00022448"/>
    </source>
</evidence>
<dbReference type="RefSeq" id="XP_018988400.1">
    <property type="nucleotide sequence ID" value="XM_019127715.1"/>
</dbReference>
<evidence type="ECO:0000256" key="20">
    <source>
        <dbReference type="SAM" id="Phobius"/>
    </source>
</evidence>
<comment type="function">
    <text evidence="17">Acyl-CoA synthetase required for both the import of long chain fatty acids (LCFAs) (C14-C18) and the activation very long chain fatty acids (VLCFAs) (C20-C26) by esterification of the fatty acids into metabolically active CoA-thioesters for subsequent degradation or incorporation into phospholipids. The transport and fatty acyl-CoA synthetase activities are genetically separable and are thus independent activities. Esterifies VLCFAs in the peroxisome matrix. The VLCFAs are actively transported into peroxisomes by a PXA1-PXA2 heterodimeric transporter in the peroxisomal membrane.</text>
</comment>
<keyword evidence="9 20" id="KW-0812">Transmembrane</keyword>
<name>A0A1E3R142_9ASCO</name>
<dbReference type="AlphaFoldDB" id="A0A1E3R142"/>
<evidence type="ECO:0000256" key="10">
    <source>
        <dbReference type="ARBA" id="ARBA00022741"/>
    </source>
</evidence>
<keyword evidence="8" id="KW-0551">Lipid droplet</keyword>
<dbReference type="GO" id="GO:0009898">
    <property type="term" value="C:cytoplasmic side of plasma membrane"/>
    <property type="evidence" value="ECO:0007669"/>
    <property type="project" value="TreeGrafter"/>
</dbReference>
<keyword evidence="6" id="KW-1003">Cell membrane</keyword>
<dbReference type="GO" id="GO:0044539">
    <property type="term" value="P:long-chain fatty acid import into cell"/>
    <property type="evidence" value="ECO:0007669"/>
    <property type="project" value="TreeGrafter"/>
</dbReference>
<dbReference type="GeneID" id="30145568"/>
<dbReference type="Proteomes" id="UP000094336">
    <property type="component" value="Unassembled WGS sequence"/>
</dbReference>
<dbReference type="InterPro" id="IPR020845">
    <property type="entry name" value="AMP-binding_CS"/>
</dbReference>
<keyword evidence="13" id="KW-0445">Lipid transport</keyword>
<evidence type="ECO:0000256" key="13">
    <source>
        <dbReference type="ARBA" id="ARBA00023055"/>
    </source>
</evidence>
<dbReference type="OrthoDB" id="10253869at2759"/>
<feature type="transmembrane region" description="Helical" evidence="20">
    <location>
        <begin position="140"/>
        <end position="158"/>
    </location>
</feature>
<keyword evidence="5" id="KW-0813">Transport</keyword>
<reference evidence="23" key="1">
    <citation type="submission" date="2016-05" db="EMBL/GenBank/DDBJ databases">
        <title>Comparative genomics of biotechnologically important yeasts.</title>
        <authorList>
            <consortium name="DOE Joint Genome Institute"/>
            <person name="Riley R."/>
            <person name="Haridas S."/>
            <person name="Wolfe K.H."/>
            <person name="Lopes M.R."/>
            <person name="Hittinger C.T."/>
            <person name="Goker M."/>
            <person name="Salamov A."/>
            <person name="Wisecaver J."/>
            <person name="Long T.M."/>
            <person name="Aerts A.L."/>
            <person name="Barry K."/>
            <person name="Choi C."/>
            <person name="Clum A."/>
            <person name="Coughlan A.Y."/>
            <person name="Deshpande S."/>
            <person name="Douglass A.P."/>
            <person name="Hanson S.J."/>
            <person name="Klenk H.-P."/>
            <person name="Labutti K."/>
            <person name="Lapidus A."/>
            <person name="Lindquist E."/>
            <person name="Lipzen A."/>
            <person name="Meier-Kolthoff J.P."/>
            <person name="Ohm R.A."/>
            <person name="Otillar R.P."/>
            <person name="Pangilinan J."/>
            <person name="Peng Y."/>
            <person name="Rokas A."/>
            <person name="Rosa C.A."/>
            <person name="Scheuner C."/>
            <person name="Sibirny A.A."/>
            <person name="Slot J.C."/>
            <person name="Stielow J.B."/>
            <person name="Sun H."/>
            <person name="Kurtzman C.P."/>
            <person name="Blackwell M."/>
            <person name="Grigoriev I.V."/>
            <person name="Jeffries T.W."/>
        </authorList>
    </citation>
    <scope>NUCLEOTIDE SEQUENCE [LARGE SCALE GENOMIC DNA]</scope>
    <source>
        <strain evidence="23">NRRL Y-12698</strain>
    </source>
</reference>
<protein>
    <recommendedName>
        <fullName evidence="18">Very long-chain fatty acid transport protein</fullName>
    </recommendedName>
    <alternativeName>
        <fullName evidence="19">Very-long-chain acyl-CoA synthetase</fullName>
    </alternativeName>
</protein>
<keyword evidence="10" id="KW-0547">Nucleotide-binding</keyword>
<gene>
    <name evidence="22" type="ORF">BABINDRAFT_159533</name>
</gene>
<evidence type="ECO:0000256" key="9">
    <source>
        <dbReference type="ARBA" id="ARBA00022692"/>
    </source>
</evidence>
<evidence type="ECO:0000256" key="18">
    <source>
        <dbReference type="ARBA" id="ARBA00068795"/>
    </source>
</evidence>
<dbReference type="EMBL" id="KV454426">
    <property type="protein sequence ID" value="ODQ83072.1"/>
    <property type="molecule type" value="Genomic_DNA"/>
</dbReference>
<dbReference type="GO" id="GO:0005524">
    <property type="term" value="F:ATP binding"/>
    <property type="evidence" value="ECO:0007669"/>
    <property type="project" value="UniProtKB-KW"/>
</dbReference>
<evidence type="ECO:0000256" key="17">
    <source>
        <dbReference type="ARBA" id="ARBA00060276"/>
    </source>
</evidence>
<evidence type="ECO:0000256" key="14">
    <source>
        <dbReference type="ARBA" id="ARBA00023136"/>
    </source>
</evidence>
<evidence type="ECO:0000256" key="16">
    <source>
        <dbReference type="ARBA" id="ARBA00051585"/>
    </source>
</evidence>
<evidence type="ECO:0000256" key="8">
    <source>
        <dbReference type="ARBA" id="ARBA00022677"/>
    </source>
</evidence>
<dbReference type="Gene3D" id="3.40.50.12780">
    <property type="entry name" value="N-terminal domain of ligase-like"/>
    <property type="match status" value="1"/>
</dbReference>
<dbReference type="GO" id="GO:0005324">
    <property type="term" value="F:long-chain fatty acid transmembrane transporter activity"/>
    <property type="evidence" value="ECO:0007669"/>
    <property type="project" value="TreeGrafter"/>
</dbReference>
<comment type="similarity">
    <text evidence="4">Belongs to the ATP-dependent AMP-binding enzyme family.</text>
</comment>
<evidence type="ECO:0000256" key="7">
    <source>
        <dbReference type="ARBA" id="ARBA00022598"/>
    </source>
</evidence>